<comment type="caution">
    <text evidence="1">The sequence shown here is derived from an EMBL/GenBank/DDBJ whole genome shotgun (WGS) entry which is preliminary data.</text>
</comment>
<accession>A0A417YW42</accession>
<gene>
    <name evidence="1" type="ORF">D1B31_07235</name>
</gene>
<dbReference type="RefSeq" id="WP_118920092.1">
    <property type="nucleotide sequence ID" value="NZ_QWEG01000004.1"/>
</dbReference>
<dbReference type="OrthoDB" id="2909996at2"/>
<organism evidence="1 2">
    <name type="scientific">Neobacillus notoginsengisoli</name>
    <dbReference type="NCBI Taxonomy" id="1578198"/>
    <lineage>
        <taxon>Bacteria</taxon>
        <taxon>Bacillati</taxon>
        <taxon>Bacillota</taxon>
        <taxon>Bacilli</taxon>
        <taxon>Bacillales</taxon>
        <taxon>Bacillaceae</taxon>
        <taxon>Neobacillus</taxon>
    </lineage>
</organism>
<proteinExistence type="predicted"/>
<reference evidence="1 2" key="1">
    <citation type="journal article" date="2017" name="Int. J. Syst. Evol. Microbiol.">
        <title>Bacillus notoginsengisoli sp. nov., a novel bacterium isolated from the rhizosphere of Panax notoginseng.</title>
        <authorList>
            <person name="Zhang M.Y."/>
            <person name="Cheng J."/>
            <person name="Cai Y."/>
            <person name="Zhang T.Y."/>
            <person name="Wu Y.Y."/>
            <person name="Manikprabhu D."/>
            <person name="Li W.J."/>
            <person name="Zhang Y.X."/>
        </authorList>
    </citation>
    <scope>NUCLEOTIDE SEQUENCE [LARGE SCALE GENOMIC DNA]</scope>
    <source>
        <strain evidence="1 2">JCM 30743</strain>
    </source>
</reference>
<protein>
    <submittedName>
        <fullName evidence="1">Uncharacterized protein</fullName>
    </submittedName>
</protein>
<dbReference type="Proteomes" id="UP000284416">
    <property type="component" value="Unassembled WGS sequence"/>
</dbReference>
<sequence>MDHIKHKNLKRFEGTIVELAIKDKEGSDQAPAIRKTIKYVLMCPDGTHVRFYFDKNKFLAVPVTSEFGGSEDELTAYDAGSGLSYAVKIIDRG</sequence>
<dbReference type="AlphaFoldDB" id="A0A417YW42"/>
<name>A0A417YW42_9BACI</name>
<dbReference type="EMBL" id="QWEG01000004">
    <property type="protein sequence ID" value="RHW41508.1"/>
    <property type="molecule type" value="Genomic_DNA"/>
</dbReference>
<evidence type="ECO:0000313" key="2">
    <source>
        <dbReference type="Proteomes" id="UP000284416"/>
    </source>
</evidence>
<evidence type="ECO:0000313" key="1">
    <source>
        <dbReference type="EMBL" id="RHW41508.1"/>
    </source>
</evidence>
<keyword evidence="2" id="KW-1185">Reference proteome</keyword>